<gene>
    <name evidence="1" type="ORF">vBKpMFBKp24_174</name>
</gene>
<evidence type="ECO:0000313" key="2">
    <source>
        <dbReference type="Proteomes" id="UP000596381"/>
    </source>
</evidence>
<keyword evidence="2" id="KW-1185">Reference proteome</keyword>
<reference evidence="1 2" key="1">
    <citation type="submission" date="2020-12" db="EMBL/GenBank/DDBJ databases">
        <title>Genomic characterization of four novel bacteriophages infecting Klebsiella pneumoniae.</title>
        <authorList>
            <person name="Estrada Bonilla B."/>
            <person name="Costa A.R."/>
            <person name="van Rossum T."/>
            <person name="Hagedoorn S."/>
            <person name="Wallinga H."/>
            <person name="Xiao M."/>
            <person name="Song W."/>
            <person name="Haas P.-J."/>
            <person name="Nobrega F.L."/>
            <person name="Brouns S.J.J."/>
        </authorList>
    </citation>
    <scope>NUCLEOTIDE SEQUENCE [LARGE SCALE GENOMIC DNA]</scope>
</reference>
<evidence type="ECO:0000313" key="1">
    <source>
        <dbReference type="EMBL" id="QQV92301.1"/>
    </source>
</evidence>
<dbReference type="EMBL" id="MW394391">
    <property type="protein sequence ID" value="QQV92301.1"/>
    <property type="molecule type" value="Genomic_DNA"/>
</dbReference>
<protein>
    <submittedName>
        <fullName evidence="1">Uncharacterized protein</fullName>
    </submittedName>
</protein>
<name>A0A7U0GBV7_9CAUD</name>
<accession>A0A7U0GBV7</accession>
<sequence length="99" mass="11603">MKTQNVDLTFTELTNVYHALFNIKDEHDLVDRPLLLNKTIELLSRTIASLEMLVELGEQFDPSVVSQHRDDIKCFTEMKMKLEVAQQEECLYWLSGTYH</sequence>
<organism evidence="1 2">
    <name type="scientific">Klebsiella phage vB_KpM_FBKp24</name>
    <dbReference type="NCBI Taxonomy" id="2801834"/>
    <lineage>
        <taxon>Viruses</taxon>
        <taxon>Duplodnaviria</taxon>
        <taxon>Heunggongvirae</taxon>
        <taxon>Uroviricota</taxon>
        <taxon>Caudoviricetes</taxon>
        <taxon>Chimalliviridae</taxon>
        <taxon>Maaswegvirus</taxon>
        <taxon>Maaswegvirus Kp24</taxon>
    </lineage>
</organism>
<proteinExistence type="predicted"/>
<dbReference type="Proteomes" id="UP000596381">
    <property type="component" value="Segment"/>
</dbReference>